<dbReference type="InterPro" id="IPR036457">
    <property type="entry name" value="PPM-type-like_dom_sf"/>
</dbReference>
<proteinExistence type="predicted"/>
<accession>A0ABN0NXH6</accession>
<dbReference type="PANTHER" id="PTHR43156:SF2">
    <property type="entry name" value="STAGE II SPORULATION PROTEIN E"/>
    <property type="match status" value="1"/>
</dbReference>
<keyword evidence="2" id="KW-0472">Membrane</keyword>
<name>A0ABN0NXH6_TRELE</name>
<feature type="transmembrane region" description="Helical" evidence="2">
    <location>
        <begin position="754"/>
        <end position="778"/>
    </location>
</feature>
<evidence type="ECO:0000313" key="5">
    <source>
        <dbReference type="Proteomes" id="UP000016649"/>
    </source>
</evidence>
<dbReference type="InterPro" id="IPR052016">
    <property type="entry name" value="Bact_Sigma-Reg"/>
</dbReference>
<dbReference type="InterPro" id="IPR003660">
    <property type="entry name" value="HAMP_dom"/>
</dbReference>
<dbReference type="PROSITE" id="PS50885">
    <property type="entry name" value="HAMP"/>
    <property type="match status" value="1"/>
</dbReference>
<comment type="caution">
    <text evidence="4">The sequence shown here is derived from an EMBL/GenBank/DDBJ whole genome shotgun (WGS) entry which is preliminary data.</text>
</comment>
<sequence>MRASFFKTVLYIVLFFSLLLPLSAQELYWESPVPLGSSAGRFPAAAENEGVSVVVWQEVQETGGNKGEIWLSACVSVDGSALQWVMRPRFAGPFPYTGKVPNLFSVAVGRKGRICVCALSGSKSISVFTSDNLGQNFVETQFEQSGPSVVAPRVFSTVSGDFMLFAAQGNEQNFSLKFALSADGKTWSELQAFAPSKNLPNSFVPHFSSVSGKREMIVFQSTYTANNRITYQLYSSYTDNGGFRWSEPVLVTADSSSDVPLSGYTNQRPFLYVFDGKTYLIWERSKPLSDKSVIVLAELTKEGRISGKIQQLSPDNVASHQPVLFSYRNELFALWGDTRRGVEKIYLARQNGMLWEESPISLNGVSSAFGCPLVTDKGRELHIFWEQKMPRGYRVARLSADHSVLPPSLTPLSFKNAERAPGEKISAHISVPEDSSGIAGYSWLMSKDPKEEPPEQIMNFLLHPNVVALAGEDGLWYLKVKIADNAGNWSKSALLTYYRDTTPPEAPQITAPDLDDKGYVKSNSFHIDWTAADDDDVIAGYTYSLQYIASLQDYRKRPKSYTESALGAYSEKLPSKIMSVYPRADWKNHENGIYLFSVAAVDTAGNIGKVSRIPVYLNKYIPFTAITAAYTQTDSYGRVALDILGKGFTAGGTITAVYLDQDGKAPYDKVFDLNAGDFKVVSDRKIEDIQFFDLDSGTYRILLRHPQRGLYVSDPLVTITQTGTVKTGNYTYRFIPAWKEYISFYRYTVQMSDIVLWTIFVFTLAGLFFTLRGLLALLKDTLLVGREVRLLITGDVMSTEQKQKAIELKQRGISLKYKMMYFISILVLLIAAAVSIPLGFVFVRTQETTLAKGLEERVAVLMESFSSGVKNYMPGQNVLELGLLLNQIQSMKEIRYATILGLPADGTNTNVNYVWASNDPDIEKKIDSSTLTLGSSRFTDAGVLPILQKIAELNAEAEDQVSVITNDIASLTAEGIALALKTDPVSIARRTDIQTANAALTQTLTDKLSKLSDKGAGSMPRFNNIRLDTDVSDYLFYKPVLYRKGTERVYVRSVVLMRISTEQLIESMRKATFTVIFTAAIITFIAIVMGIAGSLVLATVIINPIRRIAFHVAMIRDTGDKTVLAQKELEVLTRDEIGLLGENVNDMTRALVEAAVNENMLLGGKEVQRAFLPLDEVVVDGKKIKQSVGHLDTENAQFFGYYEGAKGVSGDYFDFRKLDDRHYAVIKVDVSGKGSPAALIMAEVAALFTEYFNDWNFQKNGTNLAPLVYKINDHLVNRNLFGKFAAFTLAVFDSVAGDFYFCNAGDNLIHVYDASSKQKKTIVLPSTPTAGVFSSDLVEMKGGYPIEKLHVDKGDVLFLYTDGIEEAKRLYRDKNGKTLRFRDGTNIAVSKEQEAGYSEYLKLTSLSRDLRSSTHYTDFEKTLSADLKEFLLKKARLIADPHLYADFCKKPQKAASEYVRLFPQEKKYRAHIISSVKRFIDLTCPEKMLSFIGKMDNALYDYIMYMHTRGASVVDGEEMSAERVNAVIEAVFKKGIYSLVKKSDPETYQDYGFDFDFSNCESSPEDAVMALVAVEKVFRLYKDPLAGSYDHASVDKKVDAFLKKHFKQYPVYCAHQSEHPQPALRTEYMIYTDVKEDEQFDDLTLVAIKKK</sequence>
<dbReference type="SMART" id="SM00331">
    <property type="entry name" value="PP2C_SIG"/>
    <property type="match status" value="1"/>
</dbReference>
<reference evidence="4 5" key="1">
    <citation type="submission" date="2013-08" db="EMBL/GenBank/DDBJ databases">
        <authorList>
            <person name="Weinstock G."/>
            <person name="Sodergren E."/>
            <person name="Wylie T."/>
            <person name="Fulton L."/>
            <person name="Fulton R."/>
            <person name="Fronick C."/>
            <person name="O'Laughlin M."/>
            <person name="Godfrey J."/>
            <person name="Miner T."/>
            <person name="Herter B."/>
            <person name="Appelbaum E."/>
            <person name="Cordes M."/>
            <person name="Lek S."/>
            <person name="Wollam A."/>
            <person name="Pepin K.H."/>
            <person name="Palsikar V.B."/>
            <person name="Mitreva M."/>
            <person name="Wilson R.K."/>
        </authorList>
    </citation>
    <scope>NUCLEOTIDE SEQUENCE [LARGE SCALE GENOMIC DNA]</scope>
    <source>
        <strain evidence="4 5">ATCC 700332</strain>
    </source>
</reference>
<keyword evidence="5" id="KW-1185">Reference proteome</keyword>
<feature type="transmembrane region" description="Helical" evidence="2">
    <location>
        <begin position="1075"/>
        <end position="1102"/>
    </location>
</feature>
<organism evidence="4 5">
    <name type="scientific">Treponema lecithinolyticum ATCC 700332</name>
    <dbReference type="NCBI Taxonomy" id="1321815"/>
    <lineage>
        <taxon>Bacteria</taxon>
        <taxon>Pseudomonadati</taxon>
        <taxon>Spirochaetota</taxon>
        <taxon>Spirochaetia</taxon>
        <taxon>Spirochaetales</taxon>
        <taxon>Treponemataceae</taxon>
        <taxon>Treponema</taxon>
    </lineage>
</organism>
<evidence type="ECO:0000256" key="2">
    <source>
        <dbReference type="SAM" id="Phobius"/>
    </source>
</evidence>
<dbReference type="Gene3D" id="3.60.40.10">
    <property type="entry name" value="PPM-type phosphatase domain"/>
    <property type="match status" value="1"/>
</dbReference>
<dbReference type="Proteomes" id="UP000016649">
    <property type="component" value="Unassembled WGS sequence"/>
</dbReference>
<dbReference type="InterPro" id="IPR036278">
    <property type="entry name" value="Sialidase_sf"/>
</dbReference>
<dbReference type="EMBL" id="AWVH01000037">
    <property type="protein sequence ID" value="ERJ92288.1"/>
    <property type="molecule type" value="Genomic_DNA"/>
</dbReference>
<dbReference type="CDD" id="cd06225">
    <property type="entry name" value="HAMP"/>
    <property type="match status" value="1"/>
</dbReference>
<evidence type="ECO:0000313" key="4">
    <source>
        <dbReference type="EMBL" id="ERJ92288.1"/>
    </source>
</evidence>
<dbReference type="Gene3D" id="6.10.340.10">
    <property type="match status" value="1"/>
</dbReference>
<keyword evidence="1" id="KW-0378">Hydrolase</keyword>
<dbReference type="SUPFAM" id="SSF50939">
    <property type="entry name" value="Sialidases"/>
    <property type="match status" value="1"/>
</dbReference>
<evidence type="ECO:0000259" key="3">
    <source>
        <dbReference type="PROSITE" id="PS50885"/>
    </source>
</evidence>
<dbReference type="PANTHER" id="PTHR43156">
    <property type="entry name" value="STAGE II SPORULATION PROTEIN E-RELATED"/>
    <property type="match status" value="1"/>
</dbReference>
<dbReference type="RefSeq" id="WP_021687650.1">
    <property type="nucleotide sequence ID" value="NZ_KI260569.1"/>
</dbReference>
<dbReference type="Gene3D" id="2.120.10.10">
    <property type="match status" value="1"/>
</dbReference>
<keyword evidence="2" id="KW-0812">Transmembrane</keyword>
<feature type="transmembrane region" description="Helical" evidence="2">
    <location>
        <begin position="819"/>
        <end position="843"/>
    </location>
</feature>
<gene>
    <name evidence="4" type="ORF">HMPREF9193_01446</name>
</gene>
<feature type="domain" description="HAMP" evidence="3">
    <location>
        <begin position="1127"/>
        <end position="1156"/>
    </location>
</feature>
<protein>
    <submittedName>
        <fullName evidence="4">Stage II sporulation protein E</fullName>
    </submittedName>
</protein>
<keyword evidence="2" id="KW-1133">Transmembrane helix</keyword>
<evidence type="ECO:0000256" key="1">
    <source>
        <dbReference type="ARBA" id="ARBA00022801"/>
    </source>
</evidence>
<dbReference type="InterPro" id="IPR001932">
    <property type="entry name" value="PPM-type_phosphatase-like_dom"/>
</dbReference>
<dbReference type="Pfam" id="PF07228">
    <property type="entry name" value="SpoIIE"/>
    <property type="match status" value="1"/>
</dbReference>